<protein>
    <recommendedName>
        <fullName evidence="4">Transposase</fullName>
    </recommendedName>
</protein>
<feature type="region of interest" description="Disordered" evidence="1">
    <location>
        <begin position="1"/>
        <end position="72"/>
    </location>
</feature>
<gene>
    <name evidence="2" type="ORF">Pma05_80520</name>
</gene>
<comment type="caution">
    <text evidence="2">The sequence shown here is derived from an EMBL/GenBank/DDBJ whole genome shotgun (WGS) entry which is preliminary data.</text>
</comment>
<name>A0ABQ4F3N1_9ACTN</name>
<keyword evidence="3" id="KW-1185">Reference proteome</keyword>
<evidence type="ECO:0000256" key="1">
    <source>
        <dbReference type="SAM" id="MobiDB-lite"/>
    </source>
</evidence>
<evidence type="ECO:0008006" key="4">
    <source>
        <dbReference type="Google" id="ProtNLM"/>
    </source>
</evidence>
<accession>A0ABQ4F3N1</accession>
<dbReference type="Proteomes" id="UP000621500">
    <property type="component" value="Unassembled WGS sequence"/>
</dbReference>
<reference evidence="2 3" key="1">
    <citation type="submission" date="2021-01" db="EMBL/GenBank/DDBJ databases">
        <title>Whole genome shotgun sequence of Plantactinospora mayteni NBRC 109088.</title>
        <authorList>
            <person name="Komaki H."/>
            <person name="Tamura T."/>
        </authorList>
    </citation>
    <scope>NUCLEOTIDE SEQUENCE [LARGE SCALE GENOMIC DNA]</scope>
    <source>
        <strain evidence="2 3">NBRC 109088</strain>
    </source>
</reference>
<evidence type="ECO:0000313" key="3">
    <source>
        <dbReference type="Proteomes" id="UP000621500"/>
    </source>
</evidence>
<organism evidence="2 3">
    <name type="scientific">Plantactinospora mayteni</name>
    <dbReference type="NCBI Taxonomy" id="566021"/>
    <lineage>
        <taxon>Bacteria</taxon>
        <taxon>Bacillati</taxon>
        <taxon>Actinomycetota</taxon>
        <taxon>Actinomycetes</taxon>
        <taxon>Micromonosporales</taxon>
        <taxon>Micromonosporaceae</taxon>
        <taxon>Plantactinospora</taxon>
    </lineage>
</organism>
<proteinExistence type="predicted"/>
<evidence type="ECO:0000313" key="2">
    <source>
        <dbReference type="EMBL" id="GIH01480.1"/>
    </source>
</evidence>
<sequence length="110" mass="11686">MRAQPGQGEAEQRAIHPPGRVPGCTGSTGRIGPVSPEAGRGGAELSRCGQPGAGPNYARRRAADRPADEETNAQILARYAGGTDSETSRPRCTWLGVLRKWIKTVDDYAL</sequence>
<dbReference type="EMBL" id="BONX01000073">
    <property type="protein sequence ID" value="GIH01480.1"/>
    <property type="molecule type" value="Genomic_DNA"/>
</dbReference>